<keyword evidence="2" id="KW-1185">Reference proteome</keyword>
<dbReference type="PANTHER" id="PTHR47473">
    <property type="entry name" value="BTA1P"/>
    <property type="match status" value="1"/>
</dbReference>
<dbReference type="SUPFAM" id="SSF53335">
    <property type="entry name" value="S-adenosyl-L-methionine-dependent methyltransferases"/>
    <property type="match status" value="1"/>
</dbReference>
<dbReference type="EMBL" id="JABBGM010000006">
    <property type="protein sequence ID" value="NML94887.1"/>
    <property type="molecule type" value="Genomic_DNA"/>
</dbReference>
<evidence type="ECO:0000313" key="1">
    <source>
        <dbReference type="EMBL" id="NML94887.1"/>
    </source>
</evidence>
<dbReference type="PANTHER" id="PTHR47473:SF1">
    <property type="entry name" value="METHYLTRANSFERASE DOMAIN-CONTAINING PROTEIN"/>
    <property type="match status" value="1"/>
</dbReference>
<dbReference type="Proteomes" id="UP000583556">
    <property type="component" value="Unassembled WGS sequence"/>
</dbReference>
<name>A0A7Y0BQS1_9SPHN</name>
<dbReference type="Pfam" id="PF11899">
    <property type="entry name" value="DUF3419"/>
    <property type="match status" value="1"/>
</dbReference>
<reference evidence="1 2" key="1">
    <citation type="submission" date="2020-04" db="EMBL/GenBank/DDBJ databases">
        <title>Novosphingobium sp. TW-4 isolated from soil.</title>
        <authorList>
            <person name="Dahal R.H."/>
            <person name="Chaudhary D.K."/>
        </authorList>
    </citation>
    <scope>NUCLEOTIDE SEQUENCE [LARGE SCALE GENOMIC DNA]</scope>
    <source>
        <strain evidence="1 2">TW-4</strain>
    </source>
</reference>
<sequence length="411" mass="46546">MQISTPQFAAETQKKVESAVVRKGAGMGTRLLDQAFTFAFRGLVYAQIWEDPAVDMEALQIGPDSRVVAIASGGCNVLSYLVADPDRITAIDLNTAHVALNKLKLASARHLPDYALFRRFFAEADSKANIEAYKTFVARHLDETTRRYWEGRDLTGRRRINAFGKNIYKRGLLGNFIGIAHLLAKIYRIDLSRILAANSVEEQRAVFEAEMAPVFDRKFVRWLTEQPASLFGLGIPPAQFDALAGDQPMAEVLRRRLAKLACDFEVSDNYFAWQAFSRGYGRTPDCPLPPYLQAENWQTVRSRIDRVEVLHANMTEWLSSQADASLDRYVLLDAQDWMTDAQLDDLWRQITRTARSGARVLFRTAAEPSLLPGRVDDALLSRWTYHAEASLDYTRRDRSSIYGGVHLYELK</sequence>
<protein>
    <submittedName>
        <fullName evidence="1">DUF3419 family protein</fullName>
    </submittedName>
</protein>
<dbReference type="RefSeq" id="WP_169494166.1">
    <property type="nucleotide sequence ID" value="NZ_JABBGM010000006.1"/>
</dbReference>
<accession>A0A7Y0BQS1</accession>
<gene>
    <name evidence="1" type="ORF">HHL27_14530</name>
</gene>
<dbReference type="AlphaFoldDB" id="A0A7Y0BQS1"/>
<proteinExistence type="predicted"/>
<comment type="caution">
    <text evidence="1">The sequence shown here is derived from an EMBL/GenBank/DDBJ whole genome shotgun (WGS) entry which is preliminary data.</text>
</comment>
<organism evidence="1 2">
    <name type="scientific">Novosphingobium olei</name>
    <dbReference type="NCBI Taxonomy" id="2728851"/>
    <lineage>
        <taxon>Bacteria</taxon>
        <taxon>Pseudomonadati</taxon>
        <taxon>Pseudomonadota</taxon>
        <taxon>Alphaproteobacteria</taxon>
        <taxon>Sphingomonadales</taxon>
        <taxon>Sphingomonadaceae</taxon>
        <taxon>Novosphingobium</taxon>
    </lineage>
</organism>
<dbReference type="InterPro" id="IPR029063">
    <property type="entry name" value="SAM-dependent_MTases_sf"/>
</dbReference>
<evidence type="ECO:0000313" key="2">
    <source>
        <dbReference type="Proteomes" id="UP000583556"/>
    </source>
</evidence>
<dbReference type="InterPro" id="IPR021829">
    <property type="entry name" value="DUF3419"/>
</dbReference>